<protein>
    <submittedName>
        <fullName evidence="1">Uncharacterized protein</fullName>
    </submittedName>
</protein>
<name>A0A6N7XEJ1_9FIRM</name>
<accession>A0A6N7XEJ1</accession>
<dbReference type="EMBL" id="VUNE01000001">
    <property type="protein sequence ID" value="MST61619.1"/>
    <property type="molecule type" value="Genomic_DNA"/>
</dbReference>
<organism evidence="1 2">
    <name type="scientific">Peptostreptococcus porci</name>
    <dbReference type="NCBI Taxonomy" id="2652282"/>
    <lineage>
        <taxon>Bacteria</taxon>
        <taxon>Bacillati</taxon>
        <taxon>Bacillota</taxon>
        <taxon>Clostridia</taxon>
        <taxon>Peptostreptococcales</taxon>
        <taxon>Peptostreptococcaceae</taxon>
        <taxon>Peptostreptococcus</taxon>
    </lineage>
</organism>
<evidence type="ECO:0000313" key="2">
    <source>
        <dbReference type="Proteomes" id="UP000440713"/>
    </source>
</evidence>
<evidence type="ECO:0000313" key="1">
    <source>
        <dbReference type="EMBL" id="MST61619.1"/>
    </source>
</evidence>
<comment type="caution">
    <text evidence="1">The sequence shown here is derived from an EMBL/GenBank/DDBJ whole genome shotgun (WGS) entry which is preliminary data.</text>
</comment>
<dbReference type="Proteomes" id="UP000440713">
    <property type="component" value="Unassembled WGS sequence"/>
</dbReference>
<reference evidence="1 2" key="1">
    <citation type="submission" date="2019-08" db="EMBL/GenBank/DDBJ databases">
        <title>In-depth cultivation of the pig gut microbiome towards novel bacterial diversity and tailored functional studies.</title>
        <authorList>
            <person name="Wylensek D."/>
            <person name="Hitch T.C.A."/>
            <person name="Clavel T."/>
        </authorList>
    </citation>
    <scope>NUCLEOTIDE SEQUENCE [LARGE SCALE GENOMIC DNA]</scope>
    <source>
        <strain evidence="1 2">WCA-SAB-591-4A-A</strain>
    </source>
</reference>
<keyword evidence="2" id="KW-1185">Reference proteome</keyword>
<gene>
    <name evidence="1" type="ORF">FYJ71_01340</name>
</gene>
<sequence length="12" mass="1519">MCHWDFLCIFGF</sequence>
<proteinExistence type="predicted"/>